<gene>
    <name evidence="1" type="ORF">EOJ36_08625</name>
</gene>
<keyword evidence="2" id="KW-1185">Reference proteome</keyword>
<evidence type="ECO:0000313" key="2">
    <source>
        <dbReference type="Proteomes" id="UP000282832"/>
    </source>
</evidence>
<dbReference type="RefSeq" id="WP_127804365.1">
    <property type="nucleotide sequence ID" value="NZ_SACY01000003.1"/>
</dbReference>
<comment type="caution">
    <text evidence="1">The sequence shown here is derived from an EMBL/GenBank/DDBJ whole genome shotgun (WGS) entry which is preliminary data.</text>
</comment>
<proteinExistence type="predicted"/>
<dbReference type="Proteomes" id="UP000282832">
    <property type="component" value="Unassembled WGS sequence"/>
</dbReference>
<name>A0A437PS62_9BACT</name>
<reference evidence="1 2" key="1">
    <citation type="submission" date="2019-01" db="EMBL/GenBank/DDBJ databases">
        <authorList>
            <person name="Chen W.-M."/>
        </authorList>
    </citation>
    <scope>NUCLEOTIDE SEQUENCE [LARGE SCALE GENOMIC DNA]</scope>
    <source>
        <strain evidence="1 2">FSY-15</strain>
    </source>
</reference>
<accession>A0A437PS62</accession>
<sequence>MKHQNCNCEECVWNRIVLNSEKITIHTKRGLALKYKANKNTVEWIPMVHTLNVPYNQNKSEIFKCFEARKDNNSPSNYPGTAQSYKWALLNNKEIWV</sequence>
<dbReference type="AlphaFoldDB" id="A0A437PS62"/>
<dbReference type="EMBL" id="SACY01000003">
    <property type="protein sequence ID" value="RVU25059.1"/>
    <property type="molecule type" value="Genomic_DNA"/>
</dbReference>
<protein>
    <submittedName>
        <fullName evidence="1">Uncharacterized protein</fullName>
    </submittedName>
</protein>
<organism evidence="1 2">
    <name type="scientific">Sandaracinomonas limnophila</name>
    <dbReference type="NCBI Taxonomy" id="1862386"/>
    <lineage>
        <taxon>Bacteria</taxon>
        <taxon>Pseudomonadati</taxon>
        <taxon>Bacteroidota</taxon>
        <taxon>Cytophagia</taxon>
        <taxon>Cytophagales</taxon>
        <taxon>Flectobacillaceae</taxon>
        <taxon>Sandaracinomonas</taxon>
    </lineage>
</organism>
<evidence type="ECO:0000313" key="1">
    <source>
        <dbReference type="EMBL" id="RVU25059.1"/>
    </source>
</evidence>